<gene>
    <name evidence="2" type="primary">asd</name>
    <name evidence="2" type="ORF">MBLL_02383</name>
</gene>
<keyword evidence="2" id="KW-0614">Plasmid</keyword>
<reference evidence="2" key="1">
    <citation type="submission" date="2019-12" db="EMBL/GenBank/DDBJ databases">
        <authorList>
            <person name="Cremers G."/>
        </authorList>
    </citation>
    <scope>NUCLEOTIDE SEQUENCE</scope>
    <source>
        <strain evidence="2">Mbul2</strain>
        <plasmid evidence="2">1</plasmid>
    </source>
</reference>
<name>A0A679K9N4_9HYPH</name>
<organism evidence="2">
    <name type="scientific">Methylobacterium bullatum</name>
    <dbReference type="NCBI Taxonomy" id="570505"/>
    <lineage>
        <taxon>Bacteria</taxon>
        <taxon>Pseudomonadati</taxon>
        <taxon>Pseudomonadota</taxon>
        <taxon>Alphaproteobacteria</taxon>
        <taxon>Hyphomicrobiales</taxon>
        <taxon>Methylobacteriaceae</taxon>
        <taxon>Methylobacterium</taxon>
    </lineage>
</organism>
<dbReference type="SUPFAM" id="SSF55347">
    <property type="entry name" value="Glyceraldehyde-3-phosphate dehydrogenase-like, C-terminal domain"/>
    <property type="match status" value="1"/>
</dbReference>
<accession>A0A679K9N4</accession>
<dbReference type="Pfam" id="PF02774">
    <property type="entry name" value="Semialdhyde_dhC"/>
    <property type="match status" value="1"/>
</dbReference>
<evidence type="ECO:0000259" key="1">
    <source>
        <dbReference type="Pfam" id="PF02774"/>
    </source>
</evidence>
<dbReference type="GO" id="GO:0046983">
    <property type="term" value="F:protein dimerization activity"/>
    <property type="evidence" value="ECO:0007669"/>
    <property type="project" value="InterPro"/>
</dbReference>
<dbReference type="GO" id="GO:0008652">
    <property type="term" value="P:amino acid biosynthetic process"/>
    <property type="evidence" value="ECO:0007669"/>
    <property type="project" value="InterPro"/>
</dbReference>
<geneLocation type="plasmid" evidence="2">
    <name>1</name>
</geneLocation>
<keyword evidence="2" id="KW-0560">Oxidoreductase</keyword>
<dbReference type="Gene3D" id="3.30.360.10">
    <property type="entry name" value="Dihydrodipicolinate Reductase, domain 2"/>
    <property type="match status" value="1"/>
</dbReference>
<proteinExistence type="predicted"/>
<dbReference type="EMBL" id="LR743510">
    <property type="protein sequence ID" value="CAA2140949.1"/>
    <property type="molecule type" value="Genomic_DNA"/>
</dbReference>
<protein>
    <submittedName>
        <fullName evidence="2">Aspartate-semialdehyde dehydrogenase</fullName>
        <ecNumber evidence="2">1.2.1.11</ecNumber>
    </submittedName>
</protein>
<dbReference type="EC" id="1.2.1.11" evidence="2"/>
<sequence length="96" mass="10422">MAEINPRAGGNLSFGLRRWHGGHERAVPADPFGLYRFEQPISPQEATALLRSAPGILVVDKREPGGYMTPHEAAGEDATYVSRIRADSTVDNGLSF</sequence>
<dbReference type="GO" id="GO:0004073">
    <property type="term" value="F:aspartate-semialdehyde dehydrogenase activity"/>
    <property type="evidence" value="ECO:0007669"/>
    <property type="project" value="UniProtKB-EC"/>
</dbReference>
<evidence type="ECO:0000313" key="2">
    <source>
        <dbReference type="EMBL" id="CAA2140949.1"/>
    </source>
</evidence>
<dbReference type="AlphaFoldDB" id="A0A679K9N4"/>
<dbReference type="InterPro" id="IPR012280">
    <property type="entry name" value="Semialdhyde_DH_dimer_dom"/>
</dbReference>
<feature type="domain" description="Semialdehyde dehydrogenase dimerisation" evidence="1">
    <location>
        <begin position="36"/>
        <end position="95"/>
    </location>
</feature>